<dbReference type="PANTHER" id="PTHR13696">
    <property type="entry name" value="P-LOOP CONTAINING NUCLEOSIDE TRIPHOSPHATE HYDROLASE"/>
    <property type="match status" value="1"/>
</dbReference>
<dbReference type="CDD" id="cd02042">
    <property type="entry name" value="ParAB_family"/>
    <property type="match status" value="1"/>
</dbReference>
<dbReference type="InterPro" id="IPR027417">
    <property type="entry name" value="P-loop_NTPase"/>
</dbReference>
<evidence type="ECO:0000259" key="1">
    <source>
        <dbReference type="Pfam" id="PF13614"/>
    </source>
</evidence>
<dbReference type="SUPFAM" id="SSF52540">
    <property type="entry name" value="P-loop containing nucleoside triphosphate hydrolases"/>
    <property type="match status" value="1"/>
</dbReference>
<dbReference type="Proteomes" id="UP000293342">
    <property type="component" value="Unassembled WGS sequence"/>
</dbReference>
<protein>
    <submittedName>
        <fullName evidence="2">ParA family protein</fullName>
    </submittedName>
</protein>
<dbReference type="PANTHER" id="PTHR13696:SF99">
    <property type="entry name" value="COBYRINIC ACID AC-DIAMIDE SYNTHASE"/>
    <property type="match status" value="1"/>
</dbReference>
<dbReference type="Gene3D" id="3.40.50.300">
    <property type="entry name" value="P-loop containing nucleotide triphosphate hydrolases"/>
    <property type="match status" value="1"/>
</dbReference>
<reference evidence="2 3" key="1">
    <citation type="submission" date="2019-02" db="EMBL/GenBank/DDBJ databases">
        <title>Kribbella capetownensis sp. nov. and Kribbella speibonae sp. nov., isolated from soil.</title>
        <authorList>
            <person name="Curtis S.M."/>
            <person name="Norton I."/>
            <person name="Everest G.J."/>
            <person name="Meyers P.R."/>
        </authorList>
    </citation>
    <scope>NUCLEOTIDE SEQUENCE [LARGE SCALE GENOMIC DNA]</scope>
    <source>
        <strain evidence="2 3">YM53</strain>
    </source>
</reference>
<dbReference type="OrthoDB" id="128708at2"/>
<sequence length="312" mass="33193">MDSQELDALRSVLSRVVAFGNGKGGSLKTTLSSNVAGLAADSGMRVLVVDLDPQGNMSEDLGLTQVGQDKDAGESLYEAIARRKTLVPSHPNVRENLDLVGADSTNTEALVSWLQANMLRDEDAVYALARALQPIADQYSLIVLDLPPGQEQLIRVALAAARYLIIPTQADISSLKGMELMGQRFAKARANDNPDLELLGVAAVCIPEAAKVLRNETVAAIHRSFGGEAPVFGTIVRHAAVPATDARNRGLLVHELETFVPSQAETFARLRQRAAGSQVERAVSSTAVKLASDFAGITEEIFAAIAKREAAA</sequence>
<feature type="domain" description="AAA" evidence="1">
    <location>
        <begin position="15"/>
        <end position="197"/>
    </location>
</feature>
<dbReference type="EMBL" id="SJKD01000019">
    <property type="protein sequence ID" value="TCC33913.1"/>
    <property type="molecule type" value="Genomic_DNA"/>
</dbReference>
<dbReference type="InterPro" id="IPR025669">
    <property type="entry name" value="AAA_dom"/>
</dbReference>
<dbReference type="AlphaFoldDB" id="A0A4R0IK87"/>
<keyword evidence="3" id="KW-1185">Reference proteome</keyword>
<accession>A0A4R0IK87</accession>
<proteinExistence type="predicted"/>
<dbReference type="Pfam" id="PF13614">
    <property type="entry name" value="AAA_31"/>
    <property type="match status" value="1"/>
</dbReference>
<comment type="caution">
    <text evidence="2">The sequence shown here is derived from an EMBL/GenBank/DDBJ whole genome shotgun (WGS) entry which is preliminary data.</text>
</comment>
<name>A0A4R0IK87_9ACTN</name>
<organism evidence="2 3">
    <name type="scientific">Kribbella capetownensis</name>
    <dbReference type="NCBI Taxonomy" id="1572659"/>
    <lineage>
        <taxon>Bacteria</taxon>
        <taxon>Bacillati</taxon>
        <taxon>Actinomycetota</taxon>
        <taxon>Actinomycetes</taxon>
        <taxon>Propionibacteriales</taxon>
        <taxon>Kribbellaceae</taxon>
        <taxon>Kribbella</taxon>
    </lineage>
</organism>
<evidence type="ECO:0000313" key="2">
    <source>
        <dbReference type="EMBL" id="TCC33913.1"/>
    </source>
</evidence>
<gene>
    <name evidence="2" type="ORF">E0H75_42425</name>
</gene>
<evidence type="ECO:0000313" key="3">
    <source>
        <dbReference type="Proteomes" id="UP000293342"/>
    </source>
</evidence>
<dbReference type="InterPro" id="IPR050678">
    <property type="entry name" value="DNA_Partitioning_ATPase"/>
</dbReference>
<dbReference type="RefSeq" id="WP_131519400.1">
    <property type="nucleotide sequence ID" value="NZ_SJKD01000019.1"/>
</dbReference>